<dbReference type="InterPro" id="IPR000326">
    <property type="entry name" value="PAP2/HPO"/>
</dbReference>
<evidence type="ECO:0000313" key="9">
    <source>
        <dbReference type="EMBL" id="MDA0182705.1"/>
    </source>
</evidence>
<dbReference type="PANTHER" id="PTHR30353">
    <property type="entry name" value="INNER MEMBRANE PROTEIN DEDA-RELATED"/>
    <property type="match status" value="1"/>
</dbReference>
<reference evidence="9" key="1">
    <citation type="submission" date="2022-10" db="EMBL/GenBank/DDBJ databases">
        <title>The WGS of Solirubrobacter phytolaccae KCTC 29190.</title>
        <authorList>
            <person name="Jiang Z."/>
        </authorList>
    </citation>
    <scope>NUCLEOTIDE SEQUENCE</scope>
    <source>
        <strain evidence="9">KCTC 29190</strain>
    </source>
</reference>
<dbReference type="EMBL" id="JAPDDP010000040">
    <property type="protein sequence ID" value="MDA0182705.1"/>
    <property type="molecule type" value="Genomic_DNA"/>
</dbReference>
<evidence type="ECO:0000256" key="6">
    <source>
        <dbReference type="ARBA" id="ARBA00023136"/>
    </source>
</evidence>
<sequence length="523" mass="56922">MKFTWLLAAVALAGWLIIRRHKQHRWVQVAELVVIAGACLVGFGVVHLPNFEHLLEDAGQMLGKWTYLAVGLLAFLETGAFLGFVAPGETAVIVGGLVAGQGEISLLVLIAIVWVCCVLGDLTSFEIGRRLGRGWLLKHGARLQITEERLGTVEAFLDKRGAVFIVFGRFLGLVRPLIPFTAGASRMPLSKFLPYDILAAGLWSILFCTLGFLFWRSIDQLTTYVSRGLFAFGTLVVVIGGIVALIHLRRSPEARAKVRDWIDERDDQPGWKHLAKAARPVWHLLLSPAAKLADVAARFTTDRITPGNLGLELTTLLMLALIGGFNFFLIGDAILNNPEPRIDRWAFDLAQRLRNETVVDIARVVTELGSSPVTAALTLATAIFALVRRRRIDAVALIAGWLLVWAAVHTTKSAYDRERPIGAFTDTFDAAYPSGHTAYAIALIAIATVLVRAGVGWAVRIGVVTVAVILAAIVGVTRVYLRAHFLTDVLGGAALAIAIWSLVGIFSLFAGRVRHNVPSETSR</sequence>
<proteinExistence type="inferred from homology"/>
<dbReference type="InterPro" id="IPR032818">
    <property type="entry name" value="DedA-like"/>
</dbReference>
<dbReference type="InterPro" id="IPR032816">
    <property type="entry name" value="VTT_dom"/>
</dbReference>
<gene>
    <name evidence="9" type="ORF">OJ997_20505</name>
</gene>
<keyword evidence="6 7" id="KW-0472">Membrane</keyword>
<accession>A0A9X3SCM5</accession>
<dbReference type="Gene3D" id="1.20.144.10">
    <property type="entry name" value="Phosphatidic acid phosphatase type 2/haloperoxidase"/>
    <property type="match status" value="1"/>
</dbReference>
<feature type="transmembrane region" description="Helical" evidence="7">
    <location>
        <begin position="195"/>
        <end position="215"/>
    </location>
</feature>
<evidence type="ECO:0000256" key="3">
    <source>
        <dbReference type="ARBA" id="ARBA00022475"/>
    </source>
</evidence>
<keyword evidence="10" id="KW-1185">Reference proteome</keyword>
<feature type="transmembrane region" description="Helical" evidence="7">
    <location>
        <begin position="29"/>
        <end position="46"/>
    </location>
</feature>
<feature type="transmembrane region" description="Helical" evidence="7">
    <location>
        <begin position="227"/>
        <end position="248"/>
    </location>
</feature>
<dbReference type="RefSeq" id="WP_270027084.1">
    <property type="nucleotide sequence ID" value="NZ_JAPDDP010000040.1"/>
</dbReference>
<evidence type="ECO:0000256" key="5">
    <source>
        <dbReference type="ARBA" id="ARBA00022989"/>
    </source>
</evidence>
<dbReference type="SMART" id="SM00014">
    <property type="entry name" value="acidPPc"/>
    <property type="match status" value="1"/>
</dbReference>
<dbReference type="Pfam" id="PF09335">
    <property type="entry name" value="VTT_dom"/>
    <property type="match status" value="1"/>
</dbReference>
<dbReference type="InterPro" id="IPR036938">
    <property type="entry name" value="PAP2/HPO_sf"/>
</dbReference>
<evidence type="ECO:0000256" key="4">
    <source>
        <dbReference type="ARBA" id="ARBA00022692"/>
    </source>
</evidence>
<keyword evidence="3" id="KW-1003">Cell membrane</keyword>
<dbReference type="GO" id="GO:0005886">
    <property type="term" value="C:plasma membrane"/>
    <property type="evidence" value="ECO:0007669"/>
    <property type="project" value="UniProtKB-SubCell"/>
</dbReference>
<keyword evidence="4 7" id="KW-0812">Transmembrane</keyword>
<keyword evidence="5 7" id="KW-1133">Transmembrane helix</keyword>
<protein>
    <submittedName>
        <fullName evidence="9">Bifunctional DedA family/phosphatase PAP2 family protein</fullName>
    </submittedName>
</protein>
<feature type="transmembrane region" description="Helical" evidence="7">
    <location>
        <begin position="493"/>
        <end position="513"/>
    </location>
</feature>
<feature type="transmembrane region" description="Helical" evidence="7">
    <location>
        <begin position="458"/>
        <end position="481"/>
    </location>
</feature>
<comment type="caution">
    <text evidence="9">The sequence shown here is derived from an EMBL/GenBank/DDBJ whole genome shotgun (WGS) entry which is preliminary data.</text>
</comment>
<name>A0A9X3SCM5_9ACTN</name>
<evidence type="ECO:0000256" key="2">
    <source>
        <dbReference type="ARBA" id="ARBA00010792"/>
    </source>
</evidence>
<evidence type="ECO:0000256" key="7">
    <source>
        <dbReference type="SAM" id="Phobius"/>
    </source>
</evidence>
<evidence type="ECO:0000259" key="8">
    <source>
        <dbReference type="SMART" id="SM00014"/>
    </source>
</evidence>
<feature type="transmembrane region" description="Helical" evidence="7">
    <location>
        <begin position="313"/>
        <end position="335"/>
    </location>
</feature>
<comment type="subcellular location">
    <subcellularLocation>
        <location evidence="1">Cell membrane</location>
        <topology evidence="1">Multi-pass membrane protein</topology>
    </subcellularLocation>
</comment>
<feature type="domain" description="Phosphatidic acid phosphatase type 2/haloperoxidase" evidence="8">
    <location>
        <begin position="396"/>
        <end position="504"/>
    </location>
</feature>
<dbReference type="PANTHER" id="PTHR30353:SF15">
    <property type="entry name" value="INNER MEMBRANE PROTEIN YABI"/>
    <property type="match status" value="1"/>
</dbReference>
<organism evidence="9 10">
    <name type="scientific">Solirubrobacter phytolaccae</name>
    <dbReference type="NCBI Taxonomy" id="1404360"/>
    <lineage>
        <taxon>Bacteria</taxon>
        <taxon>Bacillati</taxon>
        <taxon>Actinomycetota</taxon>
        <taxon>Thermoleophilia</taxon>
        <taxon>Solirubrobacterales</taxon>
        <taxon>Solirubrobacteraceae</taxon>
        <taxon>Solirubrobacter</taxon>
    </lineage>
</organism>
<dbReference type="CDD" id="cd03392">
    <property type="entry name" value="PAP2_like_2"/>
    <property type="match status" value="1"/>
</dbReference>
<feature type="transmembrane region" description="Helical" evidence="7">
    <location>
        <begin position="394"/>
        <end position="411"/>
    </location>
</feature>
<comment type="similarity">
    <text evidence="2">Belongs to the DedA family.</text>
</comment>
<feature type="transmembrane region" description="Helical" evidence="7">
    <location>
        <begin position="431"/>
        <end position="451"/>
    </location>
</feature>
<dbReference type="AlphaFoldDB" id="A0A9X3SCM5"/>
<evidence type="ECO:0000256" key="1">
    <source>
        <dbReference type="ARBA" id="ARBA00004651"/>
    </source>
</evidence>
<feature type="transmembrane region" description="Helical" evidence="7">
    <location>
        <begin position="67"/>
        <end position="86"/>
    </location>
</feature>
<feature type="transmembrane region" description="Helical" evidence="7">
    <location>
        <begin position="368"/>
        <end position="387"/>
    </location>
</feature>
<dbReference type="Pfam" id="PF01569">
    <property type="entry name" value="PAP2"/>
    <property type="match status" value="1"/>
</dbReference>
<dbReference type="SUPFAM" id="SSF48317">
    <property type="entry name" value="Acid phosphatase/Vanadium-dependent haloperoxidase"/>
    <property type="match status" value="1"/>
</dbReference>
<dbReference type="Proteomes" id="UP001147653">
    <property type="component" value="Unassembled WGS sequence"/>
</dbReference>
<evidence type="ECO:0000313" key="10">
    <source>
        <dbReference type="Proteomes" id="UP001147653"/>
    </source>
</evidence>